<proteinExistence type="predicted"/>
<dbReference type="SUPFAM" id="SSF46689">
    <property type="entry name" value="Homeodomain-like"/>
    <property type="match status" value="1"/>
</dbReference>
<gene>
    <name evidence="1" type="ORF">GCM10008938_49330</name>
</gene>
<dbReference type="Proteomes" id="UP000632222">
    <property type="component" value="Unassembled WGS sequence"/>
</dbReference>
<accession>A0ABQ2DH46</accession>
<evidence type="ECO:0008006" key="3">
    <source>
        <dbReference type="Google" id="ProtNLM"/>
    </source>
</evidence>
<keyword evidence="2" id="KW-1185">Reference proteome</keyword>
<name>A0ABQ2DH46_9DEIO</name>
<sequence length="53" mass="5700">MRKTPTKYTADFKQQAVQLALQPDVTQSRVAADLGIPNRQWGGDCRGTPGAGV</sequence>
<dbReference type="Pfam" id="PF01527">
    <property type="entry name" value="HTH_Tnp_1"/>
    <property type="match status" value="1"/>
</dbReference>
<reference evidence="2" key="1">
    <citation type="journal article" date="2019" name="Int. J. Syst. Evol. Microbiol.">
        <title>The Global Catalogue of Microorganisms (GCM) 10K type strain sequencing project: providing services to taxonomists for standard genome sequencing and annotation.</title>
        <authorList>
            <consortium name="The Broad Institute Genomics Platform"/>
            <consortium name="The Broad Institute Genome Sequencing Center for Infectious Disease"/>
            <person name="Wu L."/>
            <person name="Ma J."/>
        </authorList>
    </citation>
    <scope>NUCLEOTIDE SEQUENCE [LARGE SCALE GENOMIC DNA]</scope>
    <source>
        <strain evidence="2">JCM 14370</strain>
    </source>
</reference>
<evidence type="ECO:0000313" key="1">
    <source>
        <dbReference type="EMBL" id="GGJ57410.1"/>
    </source>
</evidence>
<dbReference type="InterPro" id="IPR009057">
    <property type="entry name" value="Homeodomain-like_sf"/>
</dbReference>
<comment type="caution">
    <text evidence="1">The sequence shown here is derived from an EMBL/GenBank/DDBJ whole genome shotgun (WGS) entry which is preliminary data.</text>
</comment>
<dbReference type="InterPro" id="IPR002514">
    <property type="entry name" value="Transposase_8"/>
</dbReference>
<dbReference type="RefSeq" id="WP_189008670.1">
    <property type="nucleotide sequence ID" value="NZ_BMOD01000039.1"/>
</dbReference>
<evidence type="ECO:0000313" key="2">
    <source>
        <dbReference type="Proteomes" id="UP000632222"/>
    </source>
</evidence>
<organism evidence="1 2">
    <name type="scientific">Deinococcus roseus</name>
    <dbReference type="NCBI Taxonomy" id="392414"/>
    <lineage>
        <taxon>Bacteria</taxon>
        <taxon>Thermotogati</taxon>
        <taxon>Deinococcota</taxon>
        <taxon>Deinococci</taxon>
        <taxon>Deinococcales</taxon>
        <taxon>Deinococcaceae</taxon>
        <taxon>Deinococcus</taxon>
    </lineage>
</organism>
<dbReference type="EMBL" id="BMOD01000039">
    <property type="protein sequence ID" value="GGJ57410.1"/>
    <property type="molecule type" value="Genomic_DNA"/>
</dbReference>
<protein>
    <recommendedName>
        <fullName evidence="3">Transposase</fullName>
    </recommendedName>
</protein>